<feature type="compositionally biased region" description="Low complexity" evidence="1">
    <location>
        <begin position="106"/>
        <end position="123"/>
    </location>
</feature>
<evidence type="ECO:0000256" key="1">
    <source>
        <dbReference type="SAM" id="MobiDB-lite"/>
    </source>
</evidence>
<reference evidence="2 3" key="1">
    <citation type="submission" date="2016-03" db="EMBL/GenBank/DDBJ databases">
        <title>Draft genome sequence of the Fonsecaea monophora CBS 269.37.</title>
        <authorList>
            <person name="Bombassaro A."/>
            <person name="Vinicius W.A."/>
            <person name="De Hoog S."/>
            <person name="Sun J."/>
            <person name="Souza E.M."/>
            <person name="Raittz R.T."/>
            <person name="Costa F."/>
            <person name="Leao A.C."/>
            <person name="Tadra-Sfeir M.Z."/>
            <person name="Baura V."/>
            <person name="Balsanelli E."/>
            <person name="Pedrosa F.O."/>
            <person name="Moreno L.F."/>
            <person name="Steffens M.B."/>
            <person name="Xi L."/>
            <person name="Bocca A.L."/>
            <person name="Felipe M.S."/>
            <person name="Teixeira M."/>
            <person name="Telles Filho F.Q."/>
            <person name="Azevedo C.M."/>
            <person name="Gomes R."/>
            <person name="Vicente V.A."/>
        </authorList>
    </citation>
    <scope>NUCLEOTIDE SEQUENCE [LARGE SCALE GENOMIC DNA]</scope>
    <source>
        <strain evidence="2 3">CBS 269.37</strain>
    </source>
</reference>
<protein>
    <submittedName>
        <fullName evidence="2">Uncharacterized protein</fullName>
    </submittedName>
</protein>
<feature type="region of interest" description="Disordered" evidence="1">
    <location>
        <begin position="95"/>
        <end position="133"/>
    </location>
</feature>
<sequence>MKEDNLKSNTDGTTKRESSGSSRIKPNEHPHPAVGNGSYPAETMRSSLVCNDGSSICTSNLESGSQERQCQSADIAQANDEALKYIGAWSAVPGCGEGEAADRNSSRTSSVSTSTGATGATTSDQKTQAGDEQLTRVPFYLEAVMDLDALFKP</sequence>
<gene>
    <name evidence="2" type="ORF">AYO21_05693</name>
</gene>
<proteinExistence type="predicted"/>
<dbReference type="EMBL" id="LVKK01000037">
    <property type="protein sequence ID" value="OAG40012.1"/>
    <property type="molecule type" value="Genomic_DNA"/>
</dbReference>
<evidence type="ECO:0000313" key="3">
    <source>
        <dbReference type="Proteomes" id="UP000077002"/>
    </source>
</evidence>
<comment type="caution">
    <text evidence="2">The sequence shown here is derived from an EMBL/GenBank/DDBJ whole genome shotgun (WGS) entry which is preliminary data.</text>
</comment>
<dbReference type="OrthoDB" id="10336357at2759"/>
<dbReference type="GeneID" id="34600857"/>
<dbReference type="AlphaFoldDB" id="A0A177F987"/>
<dbReference type="RefSeq" id="XP_022511964.1">
    <property type="nucleotide sequence ID" value="XM_022655660.1"/>
</dbReference>
<organism evidence="2 3">
    <name type="scientific">Fonsecaea monophora</name>
    <dbReference type="NCBI Taxonomy" id="254056"/>
    <lineage>
        <taxon>Eukaryota</taxon>
        <taxon>Fungi</taxon>
        <taxon>Dikarya</taxon>
        <taxon>Ascomycota</taxon>
        <taxon>Pezizomycotina</taxon>
        <taxon>Eurotiomycetes</taxon>
        <taxon>Chaetothyriomycetidae</taxon>
        <taxon>Chaetothyriales</taxon>
        <taxon>Herpotrichiellaceae</taxon>
        <taxon>Fonsecaea</taxon>
    </lineage>
</organism>
<name>A0A177F987_9EURO</name>
<feature type="region of interest" description="Disordered" evidence="1">
    <location>
        <begin position="1"/>
        <end position="44"/>
    </location>
</feature>
<accession>A0A177F987</accession>
<dbReference type="Proteomes" id="UP000077002">
    <property type="component" value="Unassembled WGS sequence"/>
</dbReference>
<evidence type="ECO:0000313" key="2">
    <source>
        <dbReference type="EMBL" id="OAG40012.1"/>
    </source>
</evidence>
<keyword evidence="3" id="KW-1185">Reference proteome</keyword>